<gene>
    <name evidence="1" type="ORF">RPMA_12885</name>
</gene>
<dbReference type="InterPro" id="IPR021557">
    <property type="entry name" value="DUF3016"/>
</dbReference>
<dbReference type="EMBL" id="CP036498">
    <property type="protein sequence ID" value="QUS42388.1"/>
    <property type="molecule type" value="Genomic_DNA"/>
</dbReference>
<accession>A0ABX8AFC4</accession>
<evidence type="ECO:0000313" key="2">
    <source>
        <dbReference type="Proteomes" id="UP000682843"/>
    </source>
</evidence>
<keyword evidence="2" id="KW-1185">Reference proteome</keyword>
<dbReference type="Pfam" id="PF11454">
    <property type="entry name" value="DUF3016"/>
    <property type="match status" value="1"/>
</dbReference>
<name>A0ABX8AFC4_9BRAD</name>
<reference evidence="1 2" key="1">
    <citation type="submission" date="2019-02" db="EMBL/GenBank/DDBJ databases">
        <title>Emended description of the genus Rhodopseudomonas and description of Rhodopseudomonas albus sp. nov., a non-phototrophic, heavy-metal-tolerant bacterium isolated from garden soil.</title>
        <authorList>
            <person name="Bao Z."/>
            <person name="Cao W.W."/>
            <person name="Sato Y."/>
            <person name="Nishizawa T."/>
            <person name="Zhao J."/>
            <person name="Guo Y."/>
            <person name="Ohta H."/>
        </authorList>
    </citation>
    <scope>NUCLEOTIDE SEQUENCE [LARGE SCALE GENOMIC DNA]</scope>
    <source>
        <strain evidence="1 2">SK50-23</strain>
    </source>
</reference>
<sequence>MALIVAISIPAHAMAGVIVRFIDPDRFTDAGTNGFRSADPGTLAEIKAYLQRLGGRFLAPGQNLTIDILDIDLAGAYEPWRGGGLGDVRITRDITPPRFKLRYVLTEKGRRTRSGEETLSDMNYQMNGRFGSDRFVYEKALLDDWFRRMFPRDRS</sequence>
<protein>
    <submittedName>
        <fullName evidence="1">DUF3016 domain-containing protein</fullName>
    </submittedName>
</protein>
<dbReference type="Proteomes" id="UP000682843">
    <property type="component" value="Chromosome"/>
</dbReference>
<evidence type="ECO:0000313" key="1">
    <source>
        <dbReference type="EMBL" id="QUS42388.1"/>
    </source>
</evidence>
<proteinExistence type="predicted"/>
<organism evidence="1 2">
    <name type="scientific">Tardiphaga alba</name>
    <dbReference type="NCBI Taxonomy" id="340268"/>
    <lineage>
        <taxon>Bacteria</taxon>
        <taxon>Pseudomonadati</taxon>
        <taxon>Pseudomonadota</taxon>
        <taxon>Alphaproteobacteria</taxon>
        <taxon>Hyphomicrobiales</taxon>
        <taxon>Nitrobacteraceae</taxon>
        <taxon>Tardiphaga</taxon>
    </lineage>
</organism>